<comment type="cofactor">
    <cofactor evidence="1 6">
        <name>pyridoxal 5'-phosphate</name>
        <dbReference type="ChEBI" id="CHEBI:597326"/>
    </cofactor>
</comment>
<organism evidence="7 8">
    <name type="scientific">Elongatibacter sediminis</name>
    <dbReference type="NCBI Taxonomy" id="3119006"/>
    <lineage>
        <taxon>Bacteria</taxon>
        <taxon>Pseudomonadati</taxon>
        <taxon>Pseudomonadota</taxon>
        <taxon>Gammaproteobacteria</taxon>
        <taxon>Chromatiales</taxon>
        <taxon>Wenzhouxiangellaceae</taxon>
        <taxon>Elongatibacter</taxon>
    </lineage>
</organism>
<dbReference type="GO" id="GO:0005737">
    <property type="term" value="C:cytoplasm"/>
    <property type="evidence" value="ECO:0007669"/>
    <property type="project" value="TreeGrafter"/>
</dbReference>
<feature type="modified residue" description="N6-(pyridoxal phosphate)lysine" evidence="5">
    <location>
        <position position="204"/>
    </location>
</feature>
<dbReference type="InterPro" id="IPR015422">
    <property type="entry name" value="PyrdxlP-dep_Trfase_small"/>
</dbReference>
<dbReference type="GO" id="GO:0019346">
    <property type="term" value="P:transsulfuration"/>
    <property type="evidence" value="ECO:0007669"/>
    <property type="project" value="InterPro"/>
</dbReference>
<dbReference type="GO" id="GO:0030170">
    <property type="term" value="F:pyridoxal phosphate binding"/>
    <property type="evidence" value="ECO:0007669"/>
    <property type="project" value="InterPro"/>
</dbReference>
<name>A0AAW9RKJ3_9GAMM</name>
<dbReference type="NCBIfam" id="TIGR01326">
    <property type="entry name" value="OAH_OAS_sulfhy"/>
    <property type="match status" value="1"/>
</dbReference>
<protein>
    <submittedName>
        <fullName evidence="7">Aminotransferase class V-fold PLP-dependent enzyme</fullName>
    </submittedName>
</protein>
<keyword evidence="3" id="KW-0808">Transferase</keyword>
<dbReference type="GO" id="GO:0008483">
    <property type="term" value="F:transaminase activity"/>
    <property type="evidence" value="ECO:0007669"/>
    <property type="project" value="UniProtKB-KW"/>
</dbReference>
<dbReference type="GO" id="GO:0003961">
    <property type="term" value="F:O-acetylhomoserine aminocarboxypropyltransferase activity"/>
    <property type="evidence" value="ECO:0007669"/>
    <property type="project" value="TreeGrafter"/>
</dbReference>
<evidence type="ECO:0000256" key="3">
    <source>
        <dbReference type="ARBA" id="ARBA00022679"/>
    </source>
</evidence>
<dbReference type="CDD" id="cd00614">
    <property type="entry name" value="CGS_like"/>
    <property type="match status" value="1"/>
</dbReference>
<evidence type="ECO:0000256" key="1">
    <source>
        <dbReference type="ARBA" id="ARBA00001933"/>
    </source>
</evidence>
<dbReference type="GO" id="GO:0004124">
    <property type="term" value="F:cysteine synthase activity"/>
    <property type="evidence" value="ECO:0007669"/>
    <property type="project" value="TreeGrafter"/>
</dbReference>
<evidence type="ECO:0000256" key="4">
    <source>
        <dbReference type="ARBA" id="ARBA00022898"/>
    </source>
</evidence>
<dbReference type="Pfam" id="PF01053">
    <property type="entry name" value="Cys_Met_Meta_PP"/>
    <property type="match status" value="1"/>
</dbReference>
<dbReference type="InterPro" id="IPR000277">
    <property type="entry name" value="Cys/Met-Metab_PyrdxlP-dep_enz"/>
</dbReference>
<dbReference type="GO" id="GO:0006535">
    <property type="term" value="P:cysteine biosynthetic process from serine"/>
    <property type="evidence" value="ECO:0007669"/>
    <property type="project" value="TreeGrafter"/>
</dbReference>
<dbReference type="InterPro" id="IPR054542">
    <property type="entry name" value="Cys_met_metab_PP"/>
</dbReference>
<dbReference type="GO" id="GO:0071269">
    <property type="term" value="P:L-homocysteine biosynthetic process"/>
    <property type="evidence" value="ECO:0007669"/>
    <property type="project" value="TreeGrafter"/>
</dbReference>
<proteinExistence type="inferred from homology"/>
<dbReference type="Proteomes" id="UP001359886">
    <property type="component" value="Unassembled WGS sequence"/>
</dbReference>
<dbReference type="InterPro" id="IPR015421">
    <property type="entry name" value="PyrdxlP-dep_Trfase_major"/>
</dbReference>
<evidence type="ECO:0000256" key="6">
    <source>
        <dbReference type="RuleBase" id="RU362118"/>
    </source>
</evidence>
<dbReference type="PANTHER" id="PTHR43797">
    <property type="entry name" value="HOMOCYSTEINE/CYSTEINE SYNTHASE"/>
    <property type="match status" value="1"/>
</dbReference>
<dbReference type="PIRSF" id="PIRSF001434">
    <property type="entry name" value="CGS"/>
    <property type="match status" value="1"/>
</dbReference>
<dbReference type="InterPro" id="IPR006235">
    <property type="entry name" value="OAc-hSer/O-AcSer_sulfhydrylase"/>
</dbReference>
<dbReference type="EMBL" id="JAZHOG010000006">
    <property type="protein sequence ID" value="MEJ8568031.1"/>
    <property type="molecule type" value="Genomic_DNA"/>
</dbReference>
<dbReference type="PANTHER" id="PTHR43797:SF2">
    <property type="entry name" value="HOMOCYSTEINE_CYSTEINE SYNTHASE"/>
    <property type="match status" value="1"/>
</dbReference>
<keyword evidence="8" id="KW-1185">Reference proteome</keyword>
<keyword evidence="4 5" id="KW-0663">Pyridoxal phosphate</keyword>
<dbReference type="AlphaFoldDB" id="A0AAW9RKJ3"/>
<evidence type="ECO:0000313" key="7">
    <source>
        <dbReference type="EMBL" id="MEJ8568031.1"/>
    </source>
</evidence>
<dbReference type="PROSITE" id="PS00868">
    <property type="entry name" value="CYS_MET_METAB_PP"/>
    <property type="match status" value="1"/>
</dbReference>
<reference evidence="7 8" key="1">
    <citation type="submission" date="2024-02" db="EMBL/GenBank/DDBJ databases">
        <title>A novel Wenzhouxiangellaceae bacterium, isolated from coastal sediments.</title>
        <authorList>
            <person name="Du Z.-J."/>
            <person name="Ye Y.-Q."/>
            <person name="Zhang X.-Y."/>
        </authorList>
    </citation>
    <scope>NUCLEOTIDE SEQUENCE [LARGE SCALE GENOMIC DNA]</scope>
    <source>
        <strain evidence="7 8">CH-27</strain>
    </source>
</reference>
<keyword evidence="7" id="KW-0032">Aminotransferase</keyword>
<evidence type="ECO:0000313" key="8">
    <source>
        <dbReference type="Proteomes" id="UP001359886"/>
    </source>
</evidence>
<comment type="caution">
    <text evidence="7">The sequence shown here is derived from an EMBL/GenBank/DDBJ whole genome shotgun (WGS) entry which is preliminary data.</text>
</comment>
<dbReference type="Gene3D" id="3.40.640.10">
    <property type="entry name" value="Type I PLP-dependent aspartate aminotransferase-like (Major domain)"/>
    <property type="match status" value="1"/>
</dbReference>
<comment type="similarity">
    <text evidence="2 6">Belongs to the trans-sulfuration enzymes family.</text>
</comment>
<dbReference type="RefSeq" id="WP_354695354.1">
    <property type="nucleotide sequence ID" value="NZ_JAZHOG010000006.1"/>
</dbReference>
<dbReference type="Gene3D" id="3.90.1150.10">
    <property type="entry name" value="Aspartate Aminotransferase, domain 1"/>
    <property type="match status" value="1"/>
</dbReference>
<sequence length="424" mass="45936">MKDETLAVHAGFKSDPETHAVNVPIYQTVAYTFDNAQHGADLFNLAVPGNIYTRIMNPTTDVLEQRCAQLEGGLAGLGLSAGSAAVNYSILNIAEQGNNIVTVPQIYGGTYTLFRHMLPKQGIDVRFAASDQAADLEKLIDDKTTAVFCESIGNPAGNIVDVEALADMAHAAGVPLIVDNTVATPALMKPIEWGADIIVNSLTKYMGGHGNSLGGVIVDSGKFPWADHPERFHMLTEPEPSYHGVVYTEAMEEAAYIGRARTVPLRNTGSALSPMNAFLILQGMQTLPLRMERHTDNALAVAKYLQEHPQVEWVQYAGLEDSPYYDLAQKYTNGRPSALMTFGIKGGFDAGVKFYDALDLFVRLVNIGDVKSLAAHPASTTHRQLSEEELKLAGVTPDMIRLCVGIEHIDDIIADLDQALKAAR</sequence>
<accession>A0AAW9RKJ3</accession>
<dbReference type="InterPro" id="IPR015424">
    <property type="entry name" value="PyrdxlP-dep_Trfase"/>
</dbReference>
<dbReference type="SUPFAM" id="SSF53383">
    <property type="entry name" value="PLP-dependent transferases"/>
    <property type="match status" value="1"/>
</dbReference>
<gene>
    <name evidence="7" type="ORF">V3330_10375</name>
</gene>
<evidence type="ECO:0000256" key="2">
    <source>
        <dbReference type="ARBA" id="ARBA00009077"/>
    </source>
</evidence>
<evidence type="ECO:0000256" key="5">
    <source>
        <dbReference type="PIRSR" id="PIRSR001434-2"/>
    </source>
</evidence>
<dbReference type="FunFam" id="3.40.640.10:FF:000035">
    <property type="entry name" value="O-succinylhomoserine sulfhydrylase"/>
    <property type="match status" value="1"/>
</dbReference>